<name>A0A1U7P193_9DEIO</name>
<dbReference type="RefSeq" id="WP_075831341.1">
    <property type="nucleotide sequence ID" value="NZ_MSTI01000050.1"/>
</dbReference>
<comment type="caution">
    <text evidence="1">The sequence shown here is derived from an EMBL/GenBank/DDBJ whole genome shotgun (WGS) entry which is preliminary data.</text>
</comment>
<protein>
    <submittedName>
        <fullName evidence="1">Uncharacterized protein</fullName>
    </submittedName>
</protein>
<accession>A0A1U7P193</accession>
<evidence type="ECO:0000313" key="2">
    <source>
        <dbReference type="Proteomes" id="UP000186607"/>
    </source>
</evidence>
<dbReference type="EMBL" id="MSTI01000050">
    <property type="protein sequence ID" value="OLV18930.1"/>
    <property type="molecule type" value="Genomic_DNA"/>
</dbReference>
<reference evidence="1 2" key="1">
    <citation type="submission" date="2017-01" db="EMBL/GenBank/DDBJ databases">
        <title>Genome Analysis of Deinococcus marmoris KOPRI26562.</title>
        <authorList>
            <person name="Kim J.H."/>
            <person name="Oh H.-M."/>
        </authorList>
    </citation>
    <scope>NUCLEOTIDE SEQUENCE [LARGE SCALE GENOMIC DNA]</scope>
    <source>
        <strain evidence="1 2">KOPRI26562</strain>
    </source>
</reference>
<gene>
    <name evidence="1" type="ORF">BOO71_0004426</name>
</gene>
<evidence type="ECO:0000313" key="1">
    <source>
        <dbReference type="EMBL" id="OLV18930.1"/>
    </source>
</evidence>
<organism evidence="1 2">
    <name type="scientific">Deinococcus marmoris</name>
    <dbReference type="NCBI Taxonomy" id="249408"/>
    <lineage>
        <taxon>Bacteria</taxon>
        <taxon>Thermotogati</taxon>
        <taxon>Deinococcota</taxon>
        <taxon>Deinococci</taxon>
        <taxon>Deinococcales</taxon>
        <taxon>Deinococcaceae</taxon>
        <taxon>Deinococcus</taxon>
    </lineage>
</organism>
<dbReference type="AlphaFoldDB" id="A0A1U7P193"/>
<proteinExistence type="predicted"/>
<dbReference type="STRING" id="249408.BOO71_0004426"/>
<dbReference type="Proteomes" id="UP000186607">
    <property type="component" value="Unassembled WGS sequence"/>
</dbReference>
<keyword evidence="2" id="KW-1185">Reference proteome</keyword>
<dbReference type="OrthoDB" id="880561at2"/>
<sequence>MTTPFTALERNILKAKGLSEQHLAALADLGVSGRADFASIGSCETLLELLPDLNTEVAARVLNWALPSAALGEPVPSALSGETQAGAAMFLQGLVVNSSDSTYCVHCQAKQPKDYSVGDLCLNCGLQAEPIETCYWCGTSGPGRFCRTCGAAFVITAELPLALLLRREGVAKDDIPAKIRAMGEAEKQVLWGRVRRSRR</sequence>